<dbReference type="Gene3D" id="3.40.640.10">
    <property type="entry name" value="Type I PLP-dependent aspartate aminotransferase-like (Major domain)"/>
    <property type="match status" value="1"/>
</dbReference>
<comment type="catalytic activity">
    <reaction evidence="9">
        <text>L-serine + pyruvate = 3-hydroxypyruvate + L-alanine</text>
        <dbReference type="Rhea" id="RHEA:22852"/>
        <dbReference type="ChEBI" id="CHEBI:15361"/>
        <dbReference type="ChEBI" id="CHEBI:17180"/>
        <dbReference type="ChEBI" id="CHEBI:33384"/>
        <dbReference type="ChEBI" id="CHEBI:57972"/>
        <dbReference type="EC" id="2.6.1.51"/>
    </reaction>
    <physiologicalReaction direction="left-to-right" evidence="9">
        <dbReference type="Rhea" id="RHEA:22853"/>
    </physiologicalReaction>
</comment>
<dbReference type="InterPro" id="IPR015424">
    <property type="entry name" value="PyrdxlP-dep_Trfase"/>
</dbReference>
<dbReference type="InterPro" id="IPR020578">
    <property type="entry name" value="Aminotrans_V_PyrdxlP_BS"/>
</dbReference>
<dbReference type="Proteomes" id="UP000308365">
    <property type="component" value="Unassembled WGS sequence"/>
</dbReference>
<gene>
    <name evidence="14" type="ORF">EI555_019757</name>
</gene>
<sequence>MLRALTAASAALGHKAAGWVRTMASHPLLVAPPEALSKPLSLPSRLLLGPGPSNLTPRVMAAGGRQTIGHMHKEMFQIMDEIKQGIQYVFQTRNPLTLAVSGSGHCALEAALFNLLEPGDSFLVGVNGIWGQRAQDIGERIGARVHPMIKDPGGHFTLREVEEALAQHKPVLLFLTQGESSSGVLQPLDGYGELCHRYQCLLLVDSVASLGGAPIYMDQQGIDVLYSGSQKVLNAPAGTSLISFSDKAK</sequence>
<evidence type="ECO:0000256" key="4">
    <source>
        <dbReference type="ARBA" id="ARBA00013049"/>
    </source>
</evidence>
<dbReference type="PANTHER" id="PTHR21152">
    <property type="entry name" value="AMINOTRANSFERASE CLASS V"/>
    <property type="match status" value="1"/>
</dbReference>
<evidence type="ECO:0000256" key="11">
    <source>
        <dbReference type="RuleBase" id="RU004075"/>
    </source>
</evidence>
<dbReference type="EC" id="2.6.1.44" evidence="4"/>
<evidence type="ECO:0000256" key="1">
    <source>
        <dbReference type="ARBA" id="ARBA00001933"/>
    </source>
</evidence>
<dbReference type="GO" id="GO:0008453">
    <property type="term" value="F:alanine-glyoxylate transaminase activity"/>
    <property type="evidence" value="ECO:0007669"/>
    <property type="project" value="UniProtKB-EC"/>
</dbReference>
<evidence type="ECO:0000256" key="2">
    <source>
        <dbReference type="ARBA" id="ARBA00009236"/>
    </source>
</evidence>
<keyword evidence="7" id="KW-0808">Transferase</keyword>
<evidence type="ECO:0000256" key="6">
    <source>
        <dbReference type="ARBA" id="ARBA00022576"/>
    </source>
</evidence>
<dbReference type="SUPFAM" id="SSF53383">
    <property type="entry name" value="PLP-dependent transferases"/>
    <property type="match status" value="1"/>
</dbReference>
<dbReference type="PANTHER" id="PTHR21152:SF40">
    <property type="entry name" value="ALANINE--GLYOXYLATE AMINOTRANSFERASE"/>
    <property type="match status" value="1"/>
</dbReference>
<comment type="cofactor">
    <cofactor evidence="1 12">
        <name>pyridoxal 5'-phosphate</name>
        <dbReference type="ChEBI" id="CHEBI:597326"/>
    </cofactor>
</comment>
<dbReference type="GO" id="GO:0019265">
    <property type="term" value="P:glycine biosynthetic process, by transamination of glyoxylate"/>
    <property type="evidence" value="ECO:0007669"/>
    <property type="project" value="TreeGrafter"/>
</dbReference>
<protein>
    <recommendedName>
        <fullName evidence="5">Alanine--glyoxylate aminotransferase</fullName>
        <ecNumber evidence="4">2.6.1.44</ecNumber>
        <ecNumber evidence="3">2.6.1.51</ecNumber>
    </recommendedName>
</protein>
<keyword evidence="8" id="KW-0663">Pyridoxal phosphate</keyword>
<dbReference type="GO" id="GO:0005777">
    <property type="term" value="C:peroxisome"/>
    <property type="evidence" value="ECO:0007669"/>
    <property type="project" value="TreeGrafter"/>
</dbReference>
<evidence type="ECO:0000313" key="14">
    <source>
        <dbReference type="EMBL" id="TKC45521.1"/>
    </source>
</evidence>
<evidence type="ECO:0000256" key="10">
    <source>
        <dbReference type="ARBA" id="ARBA00033660"/>
    </source>
</evidence>
<comment type="catalytic activity">
    <reaction evidence="10">
        <text>glyoxylate + L-alanine = glycine + pyruvate</text>
        <dbReference type="Rhea" id="RHEA:24248"/>
        <dbReference type="ChEBI" id="CHEBI:15361"/>
        <dbReference type="ChEBI" id="CHEBI:36655"/>
        <dbReference type="ChEBI" id="CHEBI:57305"/>
        <dbReference type="ChEBI" id="CHEBI:57972"/>
        <dbReference type="EC" id="2.6.1.44"/>
    </reaction>
    <physiologicalReaction direction="left-to-right" evidence="10">
        <dbReference type="Rhea" id="RHEA:24249"/>
    </physiologicalReaction>
</comment>
<dbReference type="InterPro" id="IPR000192">
    <property type="entry name" value="Aminotrans_V_dom"/>
</dbReference>
<comment type="caution">
    <text evidence="14">The sequence shown here is derived from an EMBL/GenBank/DDBJ whole genome shotgun (WGS) entry which is preliminary data.</text>
</comment>
<evidence type="ECO:0000256" key="12">
    <source>
        <dbReference type="RuleBase" id="RU004504"/>
    </source>
</evidence>
<organism evidence="14 15">
    <name type="scientific">Monodon monoceros</name>
    <name type="common">Narwhal</name>
    <name type="synonym">Ceratodon monodon</name>
    <dbReference type="NCBI Taxonomy" id="40151"/>
    <lineage>
        <taxon>Eukaryota</taxon>
        <taxon>Metazoa</taxon>
        <taxon>Chordata</taxon>
        <taxon>Craniata</taxon>
        <taxon>Vertebrata</taxon>
        <taxon>Euteleostomi</taxon>
        <taxon>Mammalia</taxon>
        <taxon>Eutheria</taxon>
        <taxon>Laurasiatheria</taxon>
        <taxon>Artiodactyla</taxon>
        <taxon>Whippomorpha</taxon>
        <taxon>Cetacea</taxon>
        <taxon>Odontoceti</taxon>
        <taxon>Monodontidae</taxon>
        <taxon>Monodon</taxon>
    </lineage>
</organism>
<comment type="similarity">
    <text evidence="2 11">Belongs to the class-V pyridoxal-phosphate-dependent aminotransferase family.</text>
</comment>
<dbReference type="EC" id="2.6.1.51" evidence="3"/>
<proteinExistence type="inferred from homology"/>
<dbReference type="FunFam" id="3.40.640.10:FF:000027">
    <property type="entry name" value="Serine--pyruvate aminotransferase, mitochondrial"/>
    <property type="match status" value="1"/>
</dbReference>
<evidence type="ECO:0000256" key="8">
    <source>
        <dbReference type="ARBA" id="ARBA00022898"/>
    </source>
</evidence>
<reference evidence="15" key="1">
    <citation type="journal article" date="2019" name="IScience">
        <title>Narwhal Genome Reveals Long-Term Low Genetic Diversity despite Current Large Abundance Size.</title>
        <authorList>
            <person name="Westbury M.V."/>
            <person name="Petersen B."/>
            <person name="Garde E."/>
            <person name="Heide-Jorgensen M.P."/>
            <person name="Lorenzen E.D."/>
        </authorList>
    </citation>
    <scope>NUCLEOTIDE SEQUENCE [LARGE SCALE GENOMIC DNA]</scope>
</reference>
<dbReference type="EMBL" id="RWIC01000324">
    <property type="protein sequence ID" value="TKC45521.1"/>
    <property type="molecule type" value="Genomic_DNA"/>
</dbReference>
<dbReference type="InterPro" id="IPR015421">
    <property type="entry name" value="PyrdxlP-dep_Trfase_major"/>
</dbReference>
<evidence type="ECO:0000256" key="3">
    <source>
        <dbReference type="ARBA" id="ARBA00013027"/>
    </source>
</evidence>
<evidence type="ECO:0000256" key="9">
    <source>
        <dbReference type="ARBA" id="ARBA00033634"/>
    </source>
</evidence>
<name>A0A4U1F7P3_MONMO</name>
<evidence type="ECO:0000256" key="7">
    <source>
        <dbReference type="ARBA" id="ARBA00022679"/>
    </source>
</evidence>
<dbReference type="Pfam" id="PF00266">
    <property type="entry name" value="Aminotran_5"/>
    <property type="match status" value="1"/>
</dbReference>
<accession>A0A4U1F7P3</accession>
<evidence type="ECO:0000259" key="13">
    <source>
        <dbReference type="Pfam" id="PF00266"/>
    </source>
</evidence>
<keyword evidence="6" id="KW-0032">Aminotransferase</keyword>
<dbReference type="GO" id="GO:0004760">
    <property type="term" value="F:L-serine-pyruvate transaminase activity"/>
    <property type="evidence" value="ECO:0007669"/>
    <property type="project" value="UniProtKB-EC"/>
</dbReference>
<dbReference type="AlphaFoldDB" id="A0A4U1F7P3"/>
<feature type="domain" description="Aminotransferase class V" evidence="13">
    <location>
        <begin position="63"/>
        <end position="248"/>
    </location>
</feature>
<evidence type="ECO:0000256" key="5">
    <source>
        <dbReference type="ARBA" id="ARBA00019220"/>
    </source>
</evidence>
<evidence type="ECO:0000313" key="15">
    <source>
        <dbReference type="Proteomes" id="UP000308365"/>
    </source>
</evidence>
<dbReference type="PROSITE" id="PS00595">
    <property type="entry name" value="AA_TRANSFER_CLASS_5"/>
    <property type="match status" value="1"/>
</dbReference>